<reference evidence="3" key="1">
    <citation type="submission" date="2023-05" db="EMBL/GenBank/DDBJ databases">
        <title>Nepenthes gracilis genome sequencing.</title>
        <authorList>
            <person name="Fukushima K."/>
        </authorList>
    </citation>
    <scope>NUCLEOTIDE SEQUENCE</scope>
    <source>
        <strain evidence="3">SING2019-196</strain>
    </source>
</reference>
<protein>
    <submittedName>
        <fullName evidence="3">Uncharacterized protein</fullName>
    </submittedName>
</protein>
<feature type="region of interest" description="Disordered" evidence="1">
    <location>
        <begin position="1"/>
        <end position="30"/>
    </location>
</feature>
<keyword evidence="2" id="KW-0472">Membrane</keyword>
<dbReference type="AlphaFoldDB" id="A0AAD3S0M1"/>
<evidence type="ECO:0000313" key="3">
    <source>
        <dbReference type="EMBL" id="GMH02148.1"/>
    </source>
</evidence>
<evidence type="ECO:0000256" key="2">
    <source>
        <dbReference type="SAM" id="Phobius"/>
    </source>
</evidence>
<evidence type="ECO:0000256" key="1">
    <source>
        <dbReference type="SAM" id="MobiDB-lite"/>
    </source>
</evidence>
<dbReference type="EMBL" id="BSYO01000003">
    <property type="protein sequence ID" value="GMH02148.1"/>
    <property type="molecule type" value="Genomic_DNA"/>
</dbReference>
<name>A0AAD3S0M1_NEPGR</name>
<comment type="caution">
    <text evidence="3">The sequence shown here is derived from an EMBL/GenBank/DDBJ whole genome shotgun (WGS) entry which is preliminary data.</text>
</comment>
<gene>
    <name evidence="3" type="ORF">Nepgr_003987</name>
</gene>
<accession>A0AAD3S0M1</accession>
<proteinExistence type="predicted"/>
<keyword evidence="4" id="KW-1185">Reference proteome</keyword>
<dbReference type="Proteomes" id="UP001279734">
    <property type="component" value="Unassembled WGS sequence"/>
</dbReference>
<keyword evidence="2" id="KW-0812">Transmembrane</keyword>
<keyword evidence="2" id="KW-1133">Transmembrane helix</keyword>
<organism evidence="3 4">
    <name type="scientific">Nepenthes gracilis</name>
    <name type="common">Slender pitcher plant</name>
    <dbReference type="NCBI Taxonomy" id="150966"/>
    <lineage>
        <taxon>Eukaryota</taxon>
        <taxon>Viridiplantae</taxon>
        <taxon>Streptophyta</taxon>
        <taxon>Embryophyta</taxon>
        <taxon>Tracheophyta</taxon>
        <taxon>Spermatophyta</taxon>
        <taxon>Magnoliopsida</taxon>
        <taxon>eudicotyledons</taxon>
        <taxon>Gunneridae</taxon>
        <taxon>Pentapetalae</taxon>
        <taxon>Caryophyllales</taxon>
        <taxon>Nepenthaceae</taxon>
        <taxon>Nepenthes</taxon>
    </lineage>
</organism>
<sequence>MESKETLPSPTLIEEASSRSSLDASKEKEVKSCDGLVERSSYGNLMIPHPPLCEVILAVEEPCHYPCAGDVLVPSSGEVPMQVPIACEDALLDSGIEHNLIDTGHDPGIVSVQTPNCPPRHMLIKIPLPLLAPVENLSLVDEPRKHPCCGRQMDPALMGCKSRVFSSILHHSGWGYNSCTGGAVDEADADADVASVWCWLYAADAARSNVMQNGLLNFGFCCGMMMMLLQEIMILVVLRVLS</sequence>
<feature type="transmembrane region" description="Helical" evidence="2">
    <location>
        <begin position="215"/>
        <end position="241"/>
    </location>
</feature>
<evidence type="ECO:0000313" key="4">
    <source>
        <dbReference type="Proteomes" id="UP001279734"/>
    </source>
</evidence>